<name>A0ABV8SJL3_9BACL</name>
<dbReference type="PANTHER" id="PTHR22789">
    <property type="entry name" value="FUCULOSE PHOSPHATE ALDOLASE"/>
    <property type="match status" value="1"/>
</dbReference>
<keyword evidence="5" id="KW-1185">Reference proteome</keyword>
<dbReference type="Pfam" id="PF00596">
    <property type="entry name" value="Aldolase_II"/>
    <property type="match status" value="2"/>
</dbReference>
<reference evidence="5" key="1">
    <citation type="journal article" date="2019" name="Int. J. Syst. Evol. Microbiol.">
        <title>The Global Catalogue of Microorganisms (GCM) 10K type strain sequencing project: providing services to taxonomists for standard genome sequencing and annotation.</title>
        <authorList>
            <consortium name="The Broad Institute Genomics Platform"/>
            <consortium name="The Broad Institute Genome Sequencing Center for Infectious Disease"/>
            <person name="Wu L."/>
            <person name="Ma J."/>
        </authorList>
    </citation>
    <scope>NUCLEOTIDE SEQUENCE [LARGE SCALE GENOMIC DNA]</scope>
    <source>
        <strain evidence="5">CGMCC 4.1641</strain>
    </source>
</reference>
<dbReference type="InterPro" id="IPR050197">
    <property type="entry name" value="Aldolase_class_II_sugar_metab"/>
</dbReference>
<dbReference type="Proteomes" id="UP001595755">
    <property type="component" value="Unassembled WGS sequence"/>
</dbReference>
<keyword evidence="1" id="KW-0479">Metal-binding</keyword>
<evidence type="ECO:0000256" key="2">
    <source>
        <dbReference type="ARBA" id="ARBA00023239"/>
    </source>
</evidence>
<dbReference type="EMBL" id="JBHSED010000074">
    <property type="protein sequence ID" value="MFC4307187.1"/>
    <property type="molecule type" value="Genomic_DNA"/>
</dbReference>
<dbReference type="Gene3D" id="3.40.225.10">
    <property type="entry name" value="Class II aldolase/adducin N-terminal domain"/>
    <property type="match status" value="2"/>
</dbReference>
<feature type="domain" description="Class II aldolase/adducin N-terminal" evidence="3">
    <location>
        <begin position="230"/>
        <end position="403"/>
    </location>
</feature>
<evidence type="ECO:0000256" key="1">
    <source>
        <dbReference type="ARBA" id="ARBA00022723"/>
    </source>
</evidence>
<dbReference type="SMART" id="SM01007">
    <property type="entry name" value="Aldolase_II"/>
    <property type="match status" value="2"/>
</dbReference>
<accession>A0ABV8SJL3</accession>
<dbReference type="InterPro" id="IPR001303">
    <property type="entry name" value="Aldolase_II/adducin_N"/>
</dbReference>
<keyword evidence="2" id="KW-0456">Lyase</keyword>
<gene>
    <name evidence="4" type="ORF">ACFO1S_27565</name>
</gene>
<feature type="domain" description="Class II aldolase/adducin N-terminal" evidence="3">
    <location>
        <begin position="10"/>
        <end position="186"/>
    </location>
</feature>
<sequence length="429" mass="47602">MRHDMLHPADQILLMMDRIYGYGMTTTSGGNLSLLDENDQIWITPAGIDKGSLTRNDIVCVKPDGTVVGHHRPSSEFPFHRQIYEARPDLRAVVHAHPPALVSFSIVRRIPDTRLLPNERQICGEIGMAPYALPGSRELGENIAAVFARGINTVMLENHGVVVGGKDLFEAFQSFETLDFCARLEINARRIGTPVILTDEQFRTTTRGDDTPLGTFTPGVCRTEERAARREMCELIKRSYDQRLFTSTQGTFSQRFSDGSFVITPYGADRKYLEPEDLVLISNGAAEAGKVPSRSVHLHQRIYELHPHIDSVIIAHPPNVMAFAVTPHALDSRTIPESYILMRGTPKLPFDAVYGDIESTAAVFKQDTPIAIVENNCVIVTGQNLLNAFDRLEVAEYSAQAILSAGCLGDIVHIGPEQIRELEIAFKLQ</sequence>
<evidence type="ECO:0000313" key="5">
    <source>
        <dbReference type="Proteomes" id="UP001595755"/>
    </source>
</evidence>
<evidence type="ECO:0000259" key="3">
    <source>
        <dbReference type="SMART" id="SM01007"/>
    </source>
</evidence>
<proteinExistence type="predicted"/>
<protein>
    <submittedName>
        <fullName evidence="4">Class II aldolase/adducin family protein</fullName>
    </submittedName>
</protein>
<organism evidence="4 5">
    <name type="scientific">Cohnella boryungensis</name>
    <dbReference type="NCBI Taxonomy" id="768479"/>
    <lineage>
        <taxon>Bacteria</taxon>
        <taxon>Bacillati</taxon>
        <taxon>Bacillota</taxon>
        <taxon>Bacilli</taxon>
        <taxon>Bacillales</taxon>
        <taxon>Paenibacillaceae</taxon>
        <taxon>Cohnella</taxon>
    </lineage>
</organism>
<comment type="caution">
    <text evidence="4">The sequence shown here is derived from an EMBL/GenBank/DDBJ whole genome shotgun (WGS) entry which is preliminary data.</text>
</comment>
<dbReference type="InterPro" id="IPR036409">
    <property type="entry name" value="Aldolase_II/adducin_N_sf"/>
</dbReference>
<dbReference type="PANTHER" id="PTHR22789:SF0">
    <property type="entry name" value="3-OXO-TETRONATE 4-PHOSPHATE DECARBOXYLASE-RELATED"/>
    <property type="match status" value="1"/>
</dbReference>
<evidence type="ECO:0000313" key="4">
    <source>
        <dbReference type="EMBL" id="MFC4307187.1"/>
    </source>
</evidence>
<dbReference type="RefSeq" id="WP_204602934.1">
    <property type="nucleotide sequence ID" value="NZ_JBHSED010000074.1"/>
</dbReference>
<dbReference type="SUPFAM" id="SSF53639">
    <property type="entry name" value="AraD/HMP-PK domain-like"/>
    <property type="match status" value="2"/>
</dbReference>